<dbReference type="EMBL" id="KN833899">
    <property type="protein sequence ID" value="KIK15247.1"/>
    <property type="molecule type" value="Genomic_DNA"/>
</dbReference>
<dbReference type="Proteomes" id="UP000054018">
    <property type="component" value="Unassembled WGS sequence"/>
</dbReference>
<dbReference type="STRING" id="765257.A0A0C9YYJ7"/>
<evidence type="ECO:0000313" key="2">
    <source>
        <dbReference type="EMBL" id="KIK15247.1"/>
    </source>
</evidence>
<dbReference type="HOGENOM" id="CLU_034218_0_0_1"/>
<name>A0A0C9YYJ7_9AGAM</name>
<gene>
    <name evidence="2" type="ORF">PISMIDRAFT_31030</name>
</gene>
<protein>
    <submittedName>
        <fullName evidence="2">Unplaced genomic scaffold scaffold_215, whole genome shotgun sequence</fullName>
    </submittedName>
</protein>
<dbReference type="OrthoDB" id="3257007at2759"/>
<evidence type="ECO:0000256" key="1">
    <source>
        <dbReference type="SAM" id="MobiDB-lite"/>
    </source>
</evidence>
<accession>A0A0C9YYJ7</accession>
<keyword evidence="3" id="KW-1185">Reference proteome</keyword>
<sequence length="239" mass="27117">MALYTAMGQGGPTADNFCLDFHGSLASAWNKRAAEVFASHFFDCGWYGSPKKDDIKRVFETHMRTLRAQYAKLNADNPSDDEQSQIKRDEEKEKARAQRRRSVGFVLCPAHLDLARFSSLLAMLPPDAMSGDETDHQPGQKRYAITKLTWRSQAATEWLRIFDLVHLSTRFNCNGRAKRGAFPHTRIPSRRVEMSSQPVPRLPSNFYDAAWLLTLDDDAKTQLKMLPEVDLMHTTAVLA</sequence>
<reference evidence="3" key="2">
    <citation type="submission" date="2015-01" db="EMBL/GenBank/DDBJ databases">
        <title>Evolutionary Origins and Diversification of the Mycorrhizal Mutualists.</title>
        <authorList>
            <consortium name="DOE Joint Genome Institute"/>
            <consortium name="Mycorrhizal Genomics Consortium"/>
            <person name="Kohler A."/>
            <person name="Kuo A."/>
            <person name="Nagy L.G."/>
            <person name="Floudas D."/>
            <person name="Copeland A."/>
            <person name="Barry K.W."/>
            <person name="Cichocki N."/>
            <person name="Veneault-Fourrey C."/>
            <person name="LaButti K."/>
            <person name="Lindquist E.A."/>
            <person name="Lipzen A."/>
            <person name="Lundell T."/>
            <person name="Morin E."/>
            <person name="Murat C."/>
            <person name="Riley R."/>
            <person name="Ohm R."/>
            <person name="Sun H."/>
            <person name="Tunlid A."/>
            <person name="Henrissat B."/>
            <person name="Grigoriev I.V."/>
            <person name="Hibbett D.S."/>
            <person name="Martin F."/>
        </authorList>
    </citation>
    <scope>NUCLEOTIDE SEQUENCE [LARGE SCALE GENOMIC DNA]</scope>
    <source>
        <strain evidence="3">441</strain>
    </source>
</reference>
<reference evidence="2 3" key="1">
    <citation type="submission" date="2014-04" db="EMBL/GenBank/DDBJ databases">
        <authorList>
            <consortium name="DOE Joint Genome Institute"/>
            <person name="Kuo A."/>
            <person name="Kohler A."/>
            <person name="Costa M.D."/>
            <person name="Nagy L.G."/>
            <person name="Floudas D."/>
            <person name="Copeland A."/>
            <person name="Barry K.W."/>
            <person name="Cichocki N."/>
            <person name="Veneault-Fourrey C."/>
            <person name="LaButti K."/>
            <person name="Lindquist E.A."/>
            <person name="Lipzen A."/>
            <person name="Lundell T."/>
            <person name="Morin E."/>
            <person name="Murat C."/>
            <person name="Sun H."/>
            <person name="Tunlid A."/>
            <person name="Henrissat B."/>
            <person name="Grigoriev I.V."/>
            <person name="Hibbett D.S."/>
            <person name="Martin F."/>
            <person name="Nordberg H.P."/>
            <person name="Cantor M.N."/>
            <person name="Hua S.X."/>
        </authorList>
    </citation>
    <scope>NUCLEOTIDE SEQUENCE [LARGE SCALE GENOMIC DNA]</scope>
    <source>
        <strain evidence="2 3">441</strain>
    </source>
</reference>
<organism evidence="2 3">
    <name type="scientific">Pisolithus microcarpus 441</name>
    <dbReference type="NCBI Taxonomy" id="765257"/>
    <lineage>
        <taxon>Eukaryota</taxon>
        <taxon>Fungi</taxon>
        <taxon>Dikarya</taxon>
        <taxon>Basidiomycota</taxon>
        <taxon>Agaricomycotina</taxon>
        <taxon>Agaricomycetes</taxon>
        <taxon>Agaricomycetidae</taxon>
        <taxon>Boletales</taxon>
        <taxon>Sclerodermatineae</taxon>
        <taxon>Pisolithaceae</taxon>
        <taxon>Pisolithus</taxon>
    </lineage>
</organism>
<proteinExistence type="predicted"/>
<feature type="compositionally biased region" description="Basic and acidic residues" evidence="1">
    <location>
        <begin position="84"/>
        <end position="95"/>
    </location>
</feature>
<dbReference type="AlphaFoldDB" id="A0A0C9YYJ7"/>
<evidence type="ECO:0000313" key="3">
    <source>
        <dbReference type="Proteomes" id="UP000054018"/>
    </source>
</evidence>
<feature type="region of interest" description="Disordered" evidence="1">
    <location>
        <begin position="71"/>
        <end position="95"/>
    </location>
</feature>